<reference evidence="1" key="1">
    <citation type="journal article" date="2019" name="Sci. Rep.">
        <title>Draft genome of Tanacetum cinerariifolium, the natural source of mosquito coil.</title>
        <authorList>
            <person name="Yamashiro T."/>
            <person name="Shiraishi A."/>
            <person name="Satake H."/>
            <person name="Nakayama K."/>
        </authorList>
    </citation>
    <scope>NUCLEOTIDE SEQUENCE</scope>
</reference>
<sequence>MVARGSKGHRHPQSCSRLRKGTVSNNMLMCCEPDTAYGLHLIRRMLDKLALVVEIDFTWSIGFGYVDPEARISLMMFEFSSYLFADSAMSLVSDSSIVCLRSGYEEFSLLDCVYFLVDFLDISSEVIELVLESGPR</sequence>
<proteinExistence type="predicted"/>
<evidence type="ECO:0000313" key="1">
    <source>
        <dbReference type="EMBL" id="GEU87432.1"/>
    </source>
</evidence>
<dbReference type="EMBL" id="BKCJ010009538">
    <property type="protein sequence ID" value="GEU87432.1"/>
    <property type="molecule type" value="Genomic_DNA"/>
</dbReference>
<name>A0A6L2NQX4_TANCI</name>
<protein>
    <submittedName>
        <fullName evidence="1">Uncharacterized protein</fullName>
    </submittedName>
</protein>
<dbReference type="SUPFAM" id="SSF47954">
    <property type="entry name" value="Cyclin-like"/>
    <property type="match status" value="1"/>
</dbReference>
<accession>A0A6L2NQX4</accession>
<dbReference type="AlphaFoldDB" id="A0A6L2NQX4"/>
<dbReference type="InterPro" id="IPR036915">
    <property type="entry name" value="Cyclin-like_sf"/>
</dbReference>
<organism evidence="1">
    <name type="scientific">Tanacetum cinerariifolium</name>
    <name type="common">Dalmatian daisy</name>
    <name type="synonym">Chrysanthemum cinerariifolium</name>
    <dbReference type="NCBI Taxonomy" id="118510"/>
    <lineage>
        <taxon>Eukaryota</taxon>
        <taxon>Viridiplantae</taxon>
        <taxon>Streptophyta</taxon>
        <taxon>Embryophyta</taxon>
        <taxon>Tracheophyta</taxon>
        <taxon>Spermatophyta</taxon>
        <taxon>Magnoliopsida</taxon>
        <taxon>eudicotyledons</taxon>
        <taxon>Gunneridae</taxon>
        <taxon>Pentapetalae</taxon>
        <taxon>asterids</taxon>
        <taxon>campanulids</taxon>
        <taxon>Asterales</taxon>
        <taxon>Asteraceae</taxon>
        <taxon>Asteroideae</taxon>
        <taxon>Anthemideae</taxon>
        <taxon>Anthemidinae</taxon>
        <taxon>Tanacetum</taxon>
    </lineage>
</organism>
<comment type="caution">
    <text evidence="1">The sequence shown here is derived from an EMBL/GenBank/DDBJ whole genome shotgun (WGS) entry which is preliminary data.</text>
</comment>
<gene>
    <name evidence="1" type="ORF">Tci_059410</name>
</gene>